<feature type="region of interest" description="Disordered" evidence="1">
    <location>
        <begin position="14"/>
        <end position="64"/>
    </location>
</feature>
<proteinExistence type="predicted"/>
<name>A0A821RFJ6_9BILA</name>
<feature type="compositionally biased region" description="Polar residues" evidence="1">
    <location>
        <begin position="54"/>
        <end position="64"/>
    </location>
</feature>
<feature type="non-terminal residue" evidence="2">
    <location>
        <position position="1"/>
    </location>
</feature>
<reference evidence="2" key="1">
    <citation type="submission" date="2021-02" db="EMBL/GenBank/DDBJ databases">
        <authorList>
            <person name="Nowell W R."/>
        </authorList>
    </citation>
    <scope>NUCLEOTIDE SEQUENCE</scope>
</reference>
<evidence type="ECO:0000313" key="3">
    <source>
        <dbReference type="Proteomes" id="UP000663873"/>
    </source>
</evidence>
<evidence type="ECO:0000256" key="1">
    <source>
        <dbReference type="SAM" id="MobiDB-lite"/>
    </source>
</evidence>
<evidence type="ECO:0000313" key="2">
    <source>
        <dbReference type="EMBL" id="CAF4841729.1"/>
    </source>
</evidence>
<protein>
    <submittedName>
        <fullName evidence="2">Uncharacterized protein</fullName>
    </submittedName>
</protein>
<dbReference type="AlphaFoldDB" id="A0A821RFJ6"/>
<accession>A0A821RFJ6</accession>
<gene>
    <name evidence="2" type="ORF">UJA718_LOCUS43086</name>
</gene>
<comment type="caution">
    <text evidence="2">The sequence shown here is derived from an EMBL/GenBank/DDBJ whole genome shotgun (WGS) entry which is preliminary data.</text>
</comment>
<organism evidence="2 3">
    <name type="scientific">Rotaria socialis</name>
    <dbReference type="NCBI Taxonomy" id="392032"/>
    <lineage>
        <taxon>Eukaryota</taxon>
        <taxon>Metazoa</taxon>
        <taxon>Spiralia</taxon>
        <taxon>Gnathifera</taxon>
        <taxon>Rotifera</taxon>
        <taxon>Eurotatoria</taxon>
        <taxon>Bdelloidea</taxon>
        <taxon>Philodinida</taxon>
        <taxon>Philodinidae</taxon>
        <taxon>Rotaria</taxon>
    </lineage>
</organism>
<sequence>MFVDIWLGKEIDPSCLYSPKPSNTSQVTINDSIPPTANSSQSSRPPAQPIRGAQPTQTPSTLKS</sequence>
<feature type="compositionally biased region" description="Polar residues" evidence="1">
    <location>
        <begin position="20"/>
        <end position="45"/>
    </location>
</feature>
<dbReference type="EMBL" id="CAJOBP010058239">
    <property type="protein sequence ID" value="CAF4841729.1"/>
    <property type="molecule type" value="Genomic_DNA"/>
</dbReference>
<dbReference type="Proteomes" id="UP000663873">
    <property type="component" value="Unassembled WGS sequence"/>
</dbReference>
<keyword evidence="3" id="KW-1185">Reference proteome</keyword>